<comment type="similarity">
    <text evidence="1 7">Belongs to the TRAFAC class translation factor GTPase superfamily. Classic translation factor GTPase family. EF-G/EF-2 subfamily.</text>
</comment>
<dbReference type="FunFam" id="3.30.70.870:FF:000001">
    <property type="entry name" value="Elongation factor G"/>
    <property type="match status" value="1"/>
</dbReference>
<dbReference type="SMART" id="SM00889">
    <property type="entry name" value="EFG_IV"/>
    <property type="match status" value="1"/>
</dbReference>
<gene>
    <name evidence="7 11" type="primary">fusA</name>
    <name evidence="10" type="synonym">fusA_1</name>
    <name evidence="11" type="ORF">Mkiyose1413_14960</name>
    <name evidence="10" type="ORF">SRL2020028_48060</name>
</gene>
<dbReference type="Pfam" id="PF03144">
    <property type="entry name" value="GTP_EFTU_D2"/>
    <property type="match status" value="1"/>
</dbReference>
<dbReference type="RefSeq" id="WP_238305408.1">
    <property type="nucleotide sequence ID" value="NZ_BRXE01000089.1"/>
</dbReference>
<dbReference type="InterPro" id="IPR005517">
    <property type="entry name" value="Transl_elong_EFG/EF2_IV"/>
</dbReference>
<dbReference type="InterPro" id="IPR000795">
    <property type="entry name" value="T_Tr_GTP-bd_dom"/>
</dbReference>
<dbReference type="InterPro" id="IPR014721">
    <property type="entry name" value="Ribsml_uS5_D2-typ_fold_subgr"/>
</dbReference>
<dbReference type="FunFam" id="3.40.50.300:FF:000029">
    <property type="entry name" value="Elongation factor G"/>
    <property type="match status" value="1"/>
</dbReference>
<dbReference type="FunFam" id="3.30.230.10:FF:000003">
    <property type="entry name" value="Elongation factor G"/>
    <property type="match status" value="1"/>
</dbReference>
<dbReference type="PROSITE" id="PS00301">
    <property type="entry name" value="G_TR_1"/>
    <property type="match status" value="1"/>
</dbReference>
<accession>A0A9P3UWW8</accession>
<dbReference type="PRINTS" id="PR00315">
    <property type="entry name" value="ELONGATNFCT"/>
</dbReference>
<comment type="subcellular location">
    <subcellularLocation>
        <location evidence="7">Cytoplasm</location>
    </subcellularLocation>
</comment>
<dbReference type="InterPro" id="IPR004161">
    <property type="entry name" value="EFTu-like_2"/>
</dbReference>
<evidence type="ECO:0000256" key="5">
    <source>
        <dbReference type="ARBA" id="ARBA00023134"/>
    </source>
</evidence>
<dbReference type="GO" id="GO:0005737">
    <property type="term" value="C:cytoplasm"/>
    <property type="evidence" value="ECO:0007669"/>
    <property type="project" value="UniProtKB-SubCell"/>
</dbReference>
<dbReference type="NCBIfam" id="NF009381">
    <property type="entry name" value="PRK12740.1-5"/>
    <property type="match status" value="1"/>
</dbReference>
<dbReference type="PROSITE" id="PS51722">
    <property type="entry name" value="G_TR_2"/>
    <property type="match status" value="1"/>
</dbReference>
<dbReference type="SUPFAM" id="SSF52540">
    <property type="entry name" value="P-loop containing nucleoside triphosphate hydrolases"/>
    <property type="match status" value="1"/>
</dbReference>
<dbReference type="Gene3D" id="3.30.70.870">
    <property type="entry name" value="Elongation Factor G (Translational Gtpase), domain 3"/>
    <property type="match status" value="1"/>
</dbReference>
<dbReference type="InterPro" id="IPR004540">
    <property type="entry name" value="Transl_elong_EFG/EF2"/>
</dbReference>
<dbReference type="InterPro" id="IPR035647">
    <property type="entry name" value="EFG_III/V"/>
</dbReference>
<feature type="binding site" evidence="7">
    <location>
        <begin position="20"/>
        <end position="27"/>
    </location>
    <ligand>
        <name>GTP</name>
        <dbReference type="ChEBI" id="CHEBI:37565"/>
    </ligand>
</feature>
<evidence type="ECO:0000256" key="7">
    <source>
        <dbReference type="HAMAP-Rule" id="MF_00054"/>
    </source>
</evidence>
<dbReference type="FunFam" id="2.40.30.10:FF:000006">
    <property type="entry name" value="Elongation factor G"/>
    <property type="match status" value="1"/>
</dbReference>
<dbReference type="CDD" id="cd01434">
    <property type="entry name" value="EFG_mtEFG1_IV"/>
    <property type="match status" value="1"/>
</dbReference>
<dbReference type="EMBL" id="BRZI01000007">
    <property type="protein sequence ID" value="GLD29613.1"/>
    <property type="molecule type" value="Genomic_DNA"/>
</dbReference>
<dbReference type="GO" id="GO:0003746">
    <property type="term" value="F:translation elongation factor activity"/>
    <property type="evidence" value="ECO:0007669"/>
    <property type="project" value="UniProtKB-UniRule"/>
</dbReference>
<dbReference type="AlphaFoldDB" id="A0A9P3UWW8"/>
<dbReference type="Gene3D" id="3.40.50.300">
    <property type="entry name" value="P-loop containing nucleotide triphosphate hydrolases"/>
    <property type="match status" value="1"/>
</dbReference>
<dbReference type="Pfam" id="PF00679">
    <property type="entry name" value="EFG_C"/>
    <property type="match status" value="1"/>
</dbReference>
<dbReference type="CDD" id="cd16262">
    <property type="entry name" value="EFG_III"/>
    <property type="match status" value="1"/>
</dbReference>
<dbReference type="InterPro" id="IPR009022">
    <property type="entry name" value="EFG_III"/>
</dbReference>
<dbReference type="PANTHER" id="PTHR43261:SF1">
    <property type="entry name" value="RIBOSOME-RELEASING FACTOR 2, MITOCHONDRIAL"/>
    <property type="match status" value="1"/>
</dbReference>
<dbReference type="SUPFAM" id="SSF54211">
    <property type="entry name" value="Ribosomal protein S5 domain 2-like"/>
    <property type="match status" value="1"/>
</dbReference>
<dbReference type="InterPro" id="IPR020568">
    <property type="entry name" value="Ribosomal_Su5_D2-typ_SF"/>
</dbReference>
<dbReference type="GO" id="GO:0032790">
    <property type="term" value="P:ribosome disassembly"/>
    <property type="evidence" value="ECO:0007669"/>
    <property type="project" value="TreeGrafter"/>
</dbReference>
<feature type="domain" description="Tr-type G" evidence="9">
    <location>
        <begin position="11"/>
        <end position="287"/>
    </location>
</feature>
<keyword evidence="5 7" id="KW-0342">GTP-binding</keyword>
<evidence type="ECO:0000256" key="2">
    <source>
        <dbReference type="ARBA" id="ARBA00022741"/>
    </source>
</evidence>
<evidence type="ECO:0000313" key="12">
    <source>
        <dbReference type="Proteomes" id="UP001064782"/>
    </source>
</evidence>
<dbReference type="CDD" id="cd04088">
    <property type="entry name" value="EFG_mtEFG_II"/>
    <property type="match status" value="1"/>
</dbReference>
<evidence type="ECO:0000259" key="9">
    <source>
        <dbReference type="PROSITE" id="PS51722"/>
    </source>
</evidence>
<dbReference type="GO" id="GO:0003924">
    <property type="term" value="F:GTPase activity"/>
    <property type="evidence" value="ECO:0007669"/>
    <property type="project" value="InterPro"/>
</dbReference>
<evidence type="ECO:0000313" key="11">
    <source>
        <dbReference type="EMBL" id="GLD29613.1"/>
    </source>
</evidence>
<comment type="caution">
    <text evidence="11">The sequence shown here is derived from an EMBL/GenBank/DDBJ whole genome shotgun (WGS) entry which is preliminary data.</text>
</comment>
<keyword evidence="7" id="KW-0963">Cytoplasm</keyword>
<evidence type="ECO:0000313" key="10">
    <source>
        <dbReference type="EMBL" id="GLB85550.1"/>
    </source>
</evidence>
<dbReference type="SUPFAM" id="SSF54980">
    <property type="entry name" value="EF-G C-terminal domain-like"/>
    <property type="match status" value="2"/>
</dbReference>
<dbReference type="InterPro" id="IPR005225">
    <property type="entry name" value="Small_GTP-bd"/>
</dbReference>
<protein>
    <recommendedName>
        <fullName evidence="7 8">Elongation factor G</fullName>
        <shortName evidence="7">EF-G</shortName>
    </recommendedName>
</protein>
<dbReference type="EMBL" id="BRXE01000089">
    <property type="protein sequence ID" value="GLB85550.1"/>
    <property type="molecule type" value="Genomic_DNA"/>
</dbReference>
<dbReference type="GeneID" id="83629544"/>
<dbReference type="InterPro" id="IPR041095">
    <property type="entry name" value="EFG_II"/>
</dbReference>
<dbReference type="InterPro" id="IPR031157">
    <property type="entry name" value="G_TR_CS"/>
</dbReference>
<dbReference type="Proteomes" id="UP001165663">
    <property type="component" value="Unassembled WGS sequence"/>
</dbReference>
<sequence length="701" mass="77178">MAQKDVLTDLSKVRNIGIMAHIDAGKTTTTERILYYTGISYKIGEVHDGAATMDWMEQEQERGITITSAATTTFWKDHQINLIDTPGHVDFTVEVERSLRVLDGAVAVFDGKEGVEPQSEQVWRQADKYDVPRICFVNKMDKIGADFYFSVRTMEERLGANVIPVQLPIGSEGDFEGVVDLVEMNAKVWRGETKLGETYDTIEIPADLTERADEYRTKLLEAVAETDEALLEKYLGGEELTVEEIKAALRKLTISSEAYPVLCGSAFKNKGVQPMLDAVVDYLPSPLDVPPAVGHAPGKEDEEIVRKPSTDEPFSALAFKVAAHPFFGKLTYVRVYSGKVDSGSQVINATKGKKERLGKLFQMHSNKENPVETASAGHIYAVIGLKDTTTGDTLCDPNNQVVLESMTFPDPVIEVAIEPKTKSDQEKLSLSIQKLAEEDPTFKVHLDQETGQTVIGGMGELHLDILVDRMRREFKVEANVGKPQVAYKETIKRKVENVEFTHKKQTGGSGQFAKVQISLEPFTSEDGATYEFESKVTGGRIPREYIPSVDAGAQDAMQYGVLAGYPLVNLKVTLLDGAFHEVDSSEMAFKIAGSQVLKKAAQQAQPVILEPIMAVEVTTPEDYMGDVIGDLNSRRGQIQAMEERAGARVVKAHVPLSEMFGYVGDLRSKTQGRANYSMVFDSYAEVPANVSKEIIAKATGE</sequence>
<dbReference type="NCBIfam" id="TIGR00484">
    <property type="entry name" value="EF-G"/>
    <property type="match status" value="1"/>
</dbReference>
<organism evidence="11 12">
    <name type="scientific">Mycobacterium kiyosense</name>
    <dbReference type="NCBI Taxonomy" id="2871094"/>
    <lineage>
        <taxon>Bacteria</taxon>
        <taxon>Bacillati</taxon>
        <taxon>Actinomycetota</taxon>
        <taxon>Actinomycetes</taxon>
        <taxon>Mycobacteriales</taxon>
        <taxon>Mycobacteriaceae</taxon>
        <taxon>Mycobacterium</taxon>
    </lineage>
</organism>
<evidence type="ECO:0000256" key="6">
    <source>
        <dbReference type="ARBA" id="ARBA00024731"/>
    </source>
</evidence>
<evidence type="ECO:0000256" key="3">
    <source>
        <dbReference type="ARBA" id="ARBA00022768"/>
    </source>
</evidence>
<proteinExistence type="inferred from homology"/>
<feature type="binding site" evidence="7">
    <location>
        <begin position="84"/>
        <end position="88"/>
    </location>
    <ligand>
        <name>GTP</name>
        <dbReference type="ChEBI" id="CHEBI:37565"/>
    </ligand>
</feature>
<dbReference type="HAMAP" id="MF_00054_B">
    <property type="entry name" value="EF_G_EF_2_B"/>
    <property type="match status" value="1"/>
</dbReference>
<evidence type="ECO:0000256" key="1">
    <source>
        <dbReference type="ARBA" id="ARBA00005870"/>
    </source>
</evidence>
<dbReference type="CDD" id="cd01886">
    <property type="entry name" value="EF-G"/>
    <property type="match status" value="1"/>
</dbReference>
<dbReference type="Pfam" id="PF00009">
    <property type="entry name" value="GTP_EFTU"/>
    <property type="match status" value="1"/>
</dbReference>
<evidence type="ECO:0000256" key="8">
    <source>
        <dbReference type="NCBIfam" id="TIGR00484"/>
    </source>
</evidence>
<dbReference type="GO" id="GO:0005525">
    <property type="term" value="F:GTP binding"/>
    <property type="evidence" value="ECO:0007669"/>
    <property type="project" value="UniProtKB-UniRule"/>
</dbReference>
<dbReference type="SMART" id="SM00838">
    <property type="entry name" value="EFG_C"/>
    <property type="match status" value="1"/>
</dbReference>
<reference evidence="11" key="1">
    <citation type="submission" date="2022-08" db="EMBL/GenBank/DDBJ databases">
        <title>Mycobacterium kiyosense sp. nov., scotochromogenic slow-glowing species isolated from respiratory specimens.</title>
        <authorList>
            <person name="Fukano H."/>
            <person name="Kazumi Y."/>
            <person name="Sakagami N."/>
            <person name="Ato M."/>
            <person name="Mitarai S."/>
            <person name="Hoshino Y."/>
        </authorList>
    </citation>
    <scope>NUCLEOTIDE SEQUENCE</scope>
    <source>
        <strain evidence="11">1413</strain>
        <strain evidence="10">SRL2020-028</strain>
    </source>
</reference>
<keyword evidence="12" id="KW-1185">Reference proteome</keyword>
<evidence type="ECO:0000256" key="4">
    <source>
        <dbReference type="ARBA" id="ARBA00022917"/>
    </source>
</evidence>
<dbReference type="Gene3D" id="2.40.30.10">
    <property type="entry name" value="Translation factors"/>
    <property type="match status" value="1"/>
</dbReference>
<dbReference type="Pfam" id="PF03764">
    <property type="entry name" value="EFG_IV"/>
    <property type="match status" value="1"/>
</dbReference>
<dbReference type="InterPro" id="IPR009000">
    <property type="entry name" value="Transl_B-barrel_sf"/>
</dbReference>
<keyword evidence="4 7" id="KW-0648">Protein biosynthesis</keyword>
<dbReference type="Pfam" id="PF14492">
    <property type="entry name" value="EFG_III"/>
    <property type="match status" value="1"/>
</dbReference>
<dbReference type="InterPro" id="IPR027417">
    <property type="entry name" value="P-loop_NTPase"/>
</dbReference>
<dbReference type="NCBIfam" id="TIGR00231">
    <property type="entry name" value="small_GTP"/>
    <property type="match status" value="1"/>
</dbReference>
<dbReference type="InterPro" id="IPR035649">
    <property type="entry name" value="EFG_V"/>
</dbReference>
<dbReference type="PANTHER" id="PTHR43261">
    <property type="entry name" value="TRANSLATION ELONGATION FACTOR G-RELATED"/>
    <property type="match status" value="1"/>
</dbReference>
<comment type="function">
    <text evidence="6 7">Catalyzes the GTP-dependent ribosomal translocation step during translation elongation. During this step, the ribosome changes from the pre-translocational (PRE) to the post-translocational (POST) state as the newly formed A-site-bound peptidyl-tRNA and P-site-bound deacylated tRNA move to the P and E sites, respectively. Catalyzes the coordinated movement of the two tRNA molecules, the mRNA and conformational changes in the ribosome.</text>
</comment>
<keyword evidence="3 7" id="KW-0251">Elongation factor</keyword>
<dbReference type="Gene3D" id="3.30.230.10">
    <property type="match status" value="1"/>
</dbReference>
<dbReference type="InterPro" id="IPR000640">
    <property type="entry name" value="EFG_V-like"/>
</dbReference>
<dbReference type="Gene3D" id="3.30.70.240">
    <property type="match status" value="1"/>
</dbReference>
<dbReference type="Proteomes" id="UP001064782">
    <property type="component" value="Unassembled WGS sequence"/>
</dbReference>
<feature type="binding site" evidence="7">
    <location>
        <begin position="138"/>
        <end position="141"/>
    </location>
    <ligand>
        <name>GTP</name>
        <dbReference type="ChEBI" id="CHEBI:37565"/>
    </ligand>
</feature>
<keyword evidence="2 7" id="KW-0547">Nucleotide-binding</keyword>
<dbReference type="FunFam" id="3.30.70.240:FF:000001">
    <property type="entry name" value="Elongation factor G"/>
    <property type="match status" value="1"/>
</dbReference>
<dbReference type="InterPro" id="IPR047872">
    <property type="entry name" value="EFG_IV"/>
</dbReference>
<dbReference type="SUPFAM" id="SSF50447">
    <property type="entry name" value="Translation proteins"/>
    <property type="match status" value="1"/>
</dbReference>
<dbReference type="CDD" id="cd03713">
    <property type="entry name" value="EFG_mtEFG_C"/>
    <property type="match status" value="1"/>
</dbReference>
<name>A0A9P3UWW8_9MYCO</name>